<dbReference type="PANTHER" id="PTHR31707">
    <property type="entry name" value="PECTINESTERASE"/>
    <property type="match status" value="1"/>
</dbReference>
<reference evidence="4" key="1">
    <citation type="journal article" date="2017" name="Nat. Commun.">
        <title>The asparagus genome sheds light on the origin and evolution of a young Y chromosome.</title>
        <authorList>
            <person name="Harkess A."/>
            <person name="Zhou J."/>
            <person name="Xu C."/>
            <person name="Bowers J.E."/>
            <person name="Van der Hulst R."/>
            <person name="Ayyampalayam S."/>
            <person name="Mercati F."/>
            <person name="Riccardi P."/>
            <person name="McKain M.R."/>
            <person name="Kakrana A."/>
            <person name="Tang H."/>
            <person name="Ray J."/>
            <person name="Groenendijk J."/>
            <person name="Arikit S."/>
            <person name="Mathioni S.M."/>
            <person name="Nakano M."/>
            <person name="Shan H."/>
            <person name="Telgmann-Rauber A."/>
            <person name="Kanno A."/>
            <person name="Yue Z."/>
            <person name="Chen H."/>
            <person name="Li W."/>
            <person name="Chen Y."/>
            <person name="Xu X."/>
            <person name="Zhang Y."/>
            <person name="Luo S."/>
            <person name="Chen H."/>
            <person name="Gao J."/>
            <person name="Mao Z."/>
            <person name="Pires J.C."/>
            <person name="Luo M."/>
            <person name="Kudrna D."/>
            <person name="Wing R.A."/>
            <person name="Meyers B.C."/>
            <person name="Yi K."/>
            <person name="Kong H."/>
            <person name="Lavrijsen P."/>
            <person name="Sunseri F."/>
            <person name="Falavigna A."/>
            <person name="Ye Y."/>
            <person name="Leebens-Mack J.H."/>
            <person name="Chen G."/>
        </authorList>
    </citation>
    <scope>NUCLEOTIDE SEQUENCE [LARGE SCALE GENOMIC DNA]</scope>
    <source>
        <strain evidence="4">cv. DH0086</strain>
    </source>
</reference>
<evidence type="ECO:0000313" key="3">
    <source>
        <dbReference type="EMBL" id="ONK78707.1"/>
    </source>
</evidence>
<dbReference type="CDD" id="cd15798">
    <property type="entry name" value="PMEI-like_3"/>
    <property type="match status" value="1"/>
</dbReference>
<dbReference type="Gene3D" id="1.20.140.40">
    <property type="entry name" value="Invertase/pectin methylesterase inhibitor family protein"/>
    <property type="match status" value="1"/>
</dbReference>
<dbReference type="InterPro" id="IPR035513">
    <property type="entry name" value="Invertase/methylesterase_inhib"/>
</dbReference>
<organism evidence="3 4">
    <name type="scientific">Asparagus officinalis</name>
    <name type="common">Garden asparagus</name>
    <dbReference type="NCBI Taxonomy" id="4686"/>
    <lineage>
        <taxon>Eukaryota</taxon>
        <taxon>Viridiplantae</taxon>
        <taxon>Streptophyta</taxon>
        <taxon>Embryophyta</taxon>
        <taxon>Tracheophyta</taxon>
        <taxon>Spermatophyta</taxon>
        <taxon>Magnoliopsida</taxon>
        <taxon>Liliopsida</taxon>
        <taxon>Asparagales</taxon>
        <taxon>Asparagaceae</taxon>
        <taxon>Asparagoideae</taxon>
        <taxon>Asparagus</taxon>
    </lineage>
</organism>
<accession>A0A5P1FMR8</accession>
<dbReference type="OMA" id="VTIEHIR"/>
<dbReference type="GO" id="GO:0004857">
    <property type="term" value="F:enzyme inhibitor activity"/>
    <property type="evidence" value="ECO:0007669"/>
    <property type="project" value="InterPro"/>
</dbReference>
<dbReference type="SMART" id="SM00856">
    <property type="entry name" value="PMEI"/>
    <property type="match status" value="1"/>
</dbReference>
<dbReference type="NCBIfam" id="TIGR01614">
    <property type="entry name" value="PME_inhib"/>
    <property type="match status" value="1"/>
</dbReference>
<evidence type="ECO:0000259" key="2">
    <source>
        <dbReference type="SMART" id="SM00856"/>
    </source>
</evidence>
<dbReference type="Proteomes" id="UP000243459">
    <property type="component" value="Chromosome 2"/>
</dbReference>
<proteinExistence type="predicted"/>
<keyword evidence="4" id="KW-1185">Reference proteome</keyword>
<dbReference type="FunFam" id="1.20.140.40:FF:000001">
    <property type="entry name" value="Pectinesterase"/>
    <property type="match status" value="1"/>
</dbReference>
<evidence type="ECO:0000313" key="4">
    <source>
        <dbReference type="Proteomes" id="UP000243459"/>
    </source>
</evidence>
<dbReference type="SUPFAM" id="SSF101148">
    <property type="entry name" value="Plant invertase/pectin methylesterase inhibitor"/>
    <property type="match status" value="1"/>
</dbReference>
<dbReference type="Gramene" id="ONK78707">
    <property type="protein sequence ID" value="ONK78707"/>
    <property type="gene ID" value="A4U43_C02F21600"/>
</dbReference>
<evidence type="ECO:0000256" key="1">
    <source>
        <dbReference type="SAM" id="MobiDB-lite"/>
    </source>
</evidence>
<sequence length="182" mass="20193">MQAAGNTTDPNKLIQIAFSVTIEHIRSALKKSETLLAAEKDPRMSKALKDCRELFDYARDDLRNCIDRIEILDITKLDNTIDDLKIWLSAVVKDQETCLDGFENASADAAKDMKKALQSCAQLTSNCLAIIDSISKGLTSFKLPSFSSRLLSSEEEGPSWVNPTKRMLPESKGNPKPDLVMD</sequence>
<dbReference type="AlphaFoldDB" id="A0A5P1FMR8"/>
<dbReference type="InterPro" id="IPR006501">
    <property type="entry name" value="Pectinesterase_inhib_dom"/>
</dbReference>
<feature type="domain" description="Pectinesterase inhibitor" evidence="2">
    <location>
        <begin position="2"/>
        <end position="130"/>
    </location>
</feature>
<protein>
    <recommendedName>
        <fullName evidence="2">Pectinesterase inhibitor domain-containing protein</fullName>
    </recommendedName>
</protein>
<dbReference type="EMBL" id="CM007382">
    <property type="protein sequence ID" value="ONK78707.1"/>
    <property type="molecule type" value="Genomic_DNA"/>
</dbReference>
<gene>
    <name evidence="3" type="ORF">A4U43_C02F21600</name>
</gene>
<name>A0A5P1FMR8_ASPOF</name>
<dbReference type="Pfam" id="PF04043">
    <property type="entry name" value="PMEI"/>
    <property type="match status" value="1"/>
</dbReference>
<feature type="region of interest" description="Disordered" evidence="1">
    <location>
        <begin position="154"/>
        <end position="182"/>
    </location>
</feature>